<reference evidence="2" key="1">
    <citation type="submission" date="2021-11" db="EMBL/GenBank/DDBJ databases">
        <authorList>
            <person name="Herlambang A."/>
            <person name="Guo Y."/>
            <person name="Takashima Y."/>
            <person name="Nishizawa T."/>
        </authorList>
    </citation>
    <scope>NUCLEOTIDE SEQUENCE</scope>
    <source>
        <strain evidence="2">E1425</strain>
    </source>
</reference>
<dbReference type="AlphaFoldDB" id="A0A9P3LXY3"/>
<feature type="region of interest" description="Disordered" evidence="1">
    <location>
        <begin position="180"/>
        <end position="275"/>
    </location>
</feature>
<organism evidence="2 3">
    <name type="scientific">Entomortierella parvispora</name>
    <dbReference type="NCBI Taxonomy" id="205924"/>
    <lineage>
        <taxon>Eukaryota</taxon>
        <taxon>Fungi</taxon>
        <taxon>Fungi incertae sedis</taxon>
        <taxon>Mucoromycota</taxon>
        <taxon>Mortierellomycotina</taxon>
        <taxon>Mortierellomycetes</taxon>
        <taxon>Mortierellales</taxon>
        <taxon>Mortierellaceae</taxon>
        <taxon>Entomortierella</taxon>
    </lineage>
</organism>
<feature type="compositionally biased region" description="Low complexity" evidence="1">
    <location>
        <begin position="180"/>
        <end position="201"/>
    </location>
</feature>
<evidence type="ECO:0000313" key="2">
    <source>
        <dbReference type="EMBL" id="GJJ74305.1"/>
    </source>
</evidence>
<comment type="caution">
    <text evidence="2">The sequence shown here is derived from an EMBL/GenBank/DDBJ whole genome shotgun (WGS) entry which is preliminary data.</text>
</comment>
<evidence type="ECO:0000256" key="1">
    <source>
        <dbReference type="SAM" id="MobiDB-lite"/>
    </source>
</evidence>
<dbReference type="OrthoDB" id="2103474at2759"/>
<gene>
    <name evidence="2" type="ORF">EMPS_06663</name>
</gene>
<evidence type="ECO:0000313" key="3">
    <source>
        <dbReference type="Proteomes" id="UP000827284"/>
    </source>
</evidence>
<feature type="compositionally biased region" description="Polar residues" evidence="1">
    <location>
        <begin position="202"/>
        <end position="231"/>
    </location>
</feature>
<proteinExistence type="predicted"/>
<name>A0A9P3LXY3_9FUNG</name>
<accession>A0A9P3LXY3</accession>
<dbReference type="PANTHER" id="PTHR35519">
    <property type="entry name" value="MEMBRANE PROTEINS"/>
    <property type="match status" value="1"/>
</dbReference>
<dbReference type="Pfam" id="PF13430">
    <property type="entry name" value="DUF4112"/>
    <property type="match status" value="1"/>
</dbReference>
<dbReference type="PANTHER" id="PTHR35519:SF2">
    <property type="entry name" value="PH DOMAIN PROTEIN"/>
    <property type="match status" value="1"/>
</dbReference>
<sequence>MGKYNQRQQEIQMQQQGPATVVSIPPNGGQDMVLTHEQPAPKTSKFKSFFTRSKKAKVVLSERDAEILRKVKARAKLLDTGLNLGFAKIGLDPIIGLVPLAGDAITLMMAMNLIHTAQKADIPKELTSKMLFNVAVDFGCGLVPVLGDFADFLYKGNHRNAKLFEAFLYERAAAEQAAAEAEAASRRNVPTPVPTANPNTNGHTYVNMNGNNNSAPVSGHNQGSRVPNQGNYPPKGNHPPSHGNPNATAAPPHHKSGGLFGSWGSHQPRTATVSS</sequence>
<evidence type="ECO:0008006" key="4">
    <source>
        <dbReference type="Google" id="ProtNLM"/>
    </source>
</evidence>
<dbReference type="InterPro" id="IPR025187">
    <property type="entry name" value="DUF4112"/>
</dbReference>
<keyword evidence="3" id="KW-1185">Reference proteome</keyword>
<reference evidence="2" key="2">
    <citation type="journal article" date="2022" name="Microbiol. Resour. Announc.">
        <title>Whole-Genome Sequence of Entomortierella parvispora E1425, a Mucoromycotan Fungus Associated with Burkholderiaceae-Related Endosymbiotic Bacteria.</title>
        <authorList>
            <person name="Herlambang A."/>
            <person name="Guo Y."/>
            <person name="Takashima Y."/>
            <person name="Narisawa K."/>
            <person name="Ohta H."/>
            <person name="Nishizawa T."/>
        </authorList>
    </citation>
    <scope>NUCLEOTIDE SEQUENCE</scope>
    <source>
        <strain evidence="2">E1425</strain>
    </source>
</reference>
<dbReference type="EMBL" id="BQFW01000008">
    <property type="protein sequence ID" value="GJJ74305.1"/>
    <property type="molecule type" value="Genomic_DNA"/>
</dbReference>
<dbReference type="Proteomes" id="UP000827284">
    <property type="component" value="Unassembled WGS sequence"/>
</dbReference>
<feature type="compositionally biased region" description="Polar residues" evidence="1">
    <location>
        <begin position="264"/>
        <end position="275"/>
    </location>
</feature>
<protein>
    <recommendedName>
        <fullName evidence="4">DUF4112 domain-containing protein</fullName>
    </recommendedName>
</protein>